<evidence type="ECO:0000313" key="10">
    <source>
        <dbReference type="Proteomes" id="UP000053617"/>
    </source>
</evidence>
<keyword evidence="3 7" id="KW-1133">Transmembrane helix</keyword>
<dbReference type="PANTHER" id="PTHR33048:SF47">
    <property type="entry name" value="INTEGRAL MEMBRANE PROTEIN-RELATED"/>
    <property type="match status" value="1"/>
</dbReference>
<feature type="transmembrane region" description="Helical" evidence="7">
    <location>
        <begin position="159"/>
        <end position="185"/>
    </location>
</feature>
<feature type="transmembrane region" description="Helical" evidence="7">
    <location>
        <begin position="118"/>
        <end position="139"/>
    </location>
</feature>
<accession>A0A0D2I9W0</accession>
<feature type="compositionally biased region" description="Low complexity" evidence="6">
    <location>
        <begin position="353"/>
        <end position="367"/>
    </location>
</feature>
<evidence type="ECO:0000256" key="2">
    <source>
        <dbReference type="ARBA" id="ARBA00022692"/>
    </source>
</evidence>
<dbReference type="VEuPathDB" id="FungiDB:Z518_08631"/>
<gene>
    <name evidence="9" type="ORF">Z518_08631</name>
</gene>
<feature type="compositionally biased region" description="Basic and acidic residues" evidence="6">
    <location>
        <begin position="473"/>
        <end position="488"/>
    </location>
</feature>
<dbReference type="HOGENOM" id="CLU_017318_0_0_1"/>
<proteinExistence type="inferred from homology"/>
<keyword evidence="4 7" id="KW-0472">Membrane</keyword>
<dbReference type="GeneID" id="25296702"/>
<protein>
    <recommendedName>
        <fullName evidence="8">Rhodopsin domain-containing protein</fullName>
    </recommendedName>
</protein>
<feature type="region of interest" description="Disordered" evidence="6">
    <location>
        <begin position="405"/>
        <end position="430"/>
    </location>
</feature>
<feature type="region of interest" description="Disordered" evidence="6">
    <location>
        <begin position="353"/>
        <end position="393"/>
    </location>
</feature>
<comment type="similarity">
    <text evidence="5">Belongs to the SAT4 family.</text>
</comment>
<evidence type="ECO:0000256" key="5">
    <source>
        <dbReference type="ARBA" id="ARBA00038359"/>
    </source>
</evidence>
<organism evidence="9 10">
    <name type="scientific">Rhinocladiella mackenziei CBS 650.93</name>
    <dbReference type="NCBI Taxonomy" id="1442369"/>
    <lineage>
        <taxon>Eukaryota</taxon>
        <taxon>Fungi</taxon>
        <taxon>Dikarya</taxon>
        <taxon>Ascomycota</taxon>
        <taxon>Pezizomycotina</taxon>
        <taxon>Eurotiomycetes</taxon>
        <taxon>Chaetothyriomycetidae</taxon>
        <taxon>Chaetothyriales</taxon>
        <taxon>Herpotrichiellaceae</taxon>
        <taxon>Rhinocladiella</taxon>
    </lineage>
</organism>
<feature type="transmembrane region" description="Helical" evidence="7">
    <location>
        <begin position="6"/>
        <end position="28"/>
    </location>
</feature>
<sequence>MSSFGSASATAIALAVLSGCCVLVRFWVRIAFVKHVGPDDYLIALAWAASVAMAIVTRRVLHNSTLSGSTEDDPSITTLLRQRWSSSITYNLAVLLLKDSLLLQYLRFSVDIGYRRACWALGTVITSYGISALLVGFFSCRPIAYSWKNNVQGGKCIDLMAFWLFNASFNSTADIIVCVLPIPILKALQLPGKQMAILISIFLLGAFVCISSIVRLVSVYTATANDENNPSTALWSAIEVNIGIFCACLPSLRHPITQLTPRILAVRRKFNTYSQPPSNTLINVDPKYPELSVRSLGARCSSPTTEISNGNLVDLSNLSTQTSVDNEISTSDISYPHSRDMDSSNPVYFPPTTATTTPTATTTMVTTSESKKGPSTTDKPLPLPAARPSGPRPHLQIRPHIHTSTSTIPLPVEPLTPLASPRTTSTSVLTTRSTRVRSDIVPWDACPLAQGSTYSYSIHGGPLALEGTSLEHLMSRSAREKARREKERTRRKRREKEREAERQRERERQKQNGQRPKGPRQMTSSKR</sequence>
<dbReference type="AlphaFoldDB" id="A0A0D2I9W0"/>
<feature type="compositionally biased region" description="Basic and acidic residues" evidence="6">
    <location>
        <begin position="496"/>
        <end position="510"/>
    </location>
</feature>
<feature type="transmembrane region" description="Helical" evidence="7">
    <location>
        <begin position="40"/>
        <end position="61"/>
    </location>
</feature>
<feature type="region of interest" description="Disordered" evidence="6">
    <location>
        <begin position="469"/>
        <end position="527"/>
    </location>
</feature>
<keyword evidence="10" id="KW-1185">Reference proteome</keyword>
<evidence type="ECO:0000256" key="3">
    <source>
        <dbReference type="ARBA" id="ARBA00022989"/>
    </source>
</evidence>
<dbReference type="EMBL" id="KN847480">
    <property type="protein sequence ID" value="KIX02689.1"/>
    <property type="molecule type" value="Genomic_DNA"/>
</dbReference>
<feature type="transmembrane region" description="Helical" evidence="7">
    <location>
        <begin position="197"/>
        <end position="220"/>
    </location>
</feature>
<dbReference type="OrthoDB" id="4120061at2759"/>
<reference evidence="9 10" key="1">
    <citation type="submission" date="2015-01" db="EMBL/GenBank/DDBJ databases">
        <title>The Genome Sequence of Rhinocladiella mackenzie CBS 650.93.</title>
        <authorList>
            <consortium name="The Broad Institute Genomics Platform"/>
            <person name="Cuomo C."/>
            <person name="de Hoog S."/>
            <person name="Gorbushina A."/>
            <person name="Stielow B."/>
            <person name="Teixiera M."/>
            <person name="Abouelleil A."/>
            <person name="Chapman S.B."/>
            <person name="Priest M."/>
            <person name="Young S.K."/>
            <person name="Wortman J."/>
            <person name="Nusbaum C."/>
            <person name="Birren B."/>
        </authorList>
    </citation>
    <scope>NUCLEOTIDE SEQUENCE [LARGE SCALE GENOMIC DNA]</scope>
    <source>
        <strain evidence="9 10">CBS 650.93</strain>
    </source>
</reference>
<evidence type="ECO:0000256" key="4">
    <source>
        <dbReference type="ARBA" id="ARBA00023136"/>
    </source>
</evidence>
<evidence type="ECO:0000256" key="1">
    <source>
        <dbReference type="ARBA" id="ARBA00004141"/>
    </source>
</evidence>
<dbReference type="InterPro" id="IPR052337">
    <property type="entry name" value="SAT4-like"/>
</dbReference>
<name>A0A0D2I9W0_9EURO</name>
<dbReference type="InterPro" id="IPR049326">
    <property type="entry name" value="Rhodopsin_dom_fungi"/>
</dbReference>
<feature type="domain" description="Rhodopsin" evidence="8">
    <location>
        <begin position="24"/>
        <end position="257"/>
    </location>
</feature>
<dbReference type="Proteomes" id="UP000053617">
    <property type="component" value="Unassembled WGS sequence"/>
</dbReference>
<keyword evidence="2 7" id="KW-0812">Transmembrane</keyword>
<dbReference type="RefSeq" id="XP_013269825.1">
    <property type="nucleotide sequence ID" value="XM_013414371.1"/>
</dbReference>
<comment type="subcellular location">
    <subcellularLocation>
        <location evidence="1">Membrane</location>
        <topology evidence="1">Multi-pass membrane protein</topology>
    </subcellularLocation>
</comment>
<evidence type="ECO:0000313" key="9">
    <source>
        <dbReference type="EMBL" id="KIX02689.1"/>
    </source>
</evidence>
<dbReference type="Pfam" id="PF20684">
    <property type="entry name" value="Fung_rhodopsin"/>
    <property type="match status" value="1"/>
</dbReference>
<evidence type="ECO:0000259" key="8">
    <source>
        <dbReference type="Pfam" id="PF20684"/>
    </source>
</evidence>
<evidence type="ECO:0000256" key="6">
    <source>
        <dbReference type="SAM" id="MobiDB-lite"/>
    </source>
</evidence>
<dbReference type="GO" id="GO:0016020">
    <property type="term" value="C:membrane"/>
    <property type="evidence" value="ECO:0007669"/>
    <property type="project" value="UniProtKB-SubCell"/>
</dbReference>
<dbReference type="PANTHER" id="PTHR33048">
    <property type="entry name" value="PTH11-LIKE INTEGRAL MEMBRANE PROTEIN (AFU_ORTHOLOGUE AFUA_5G11245)"/>
    <property type="match status" value="1"/>
</dbReference>
<evidence type="ECO:0000256" key="7">
    <source>
        <dbReference type="SAM" id="Phobius"/>
    </source>
</evidence>